<dbReference type="SUPFAM" id="SSF56317">
    <property type="entry name" value="Carbon-nitrogen hydrolase"/>
    <property type="match status" value="1"/>
</dbReference>
<dbReference type="InterPro" id="IPR044149">
    <property type="entry name" value="Nitrilases_CHs"/>
</dbReference>
<feature type="domain" description="CN hydrolase" evidence="2">
    <location>
        <begin position="1"/>
        <end position="274"/>
    </location>
</feature>
<dbReference type="InterPro" id="IPR003010">
    <property type="entry name" value="C-N_Hydrolase"/>
</dbReference>
<dbReference type="Proteomes" id="UP000629619">
    <property type="component" value="Unassembled WGS sequence"/>
</dbReference>
<comment type="caution">
    <text evidence="3">The sequence shown here is derived from an EMBL/GenBank/DDBJ whole genome shotgun (WGS) entry which is preliminary data.</text>
</comment>
<dbReference type="PANTHER" id="PTHR46044:SF1">
    <property type="entry name" value="CN HYDROLASE DOMAIN-CONTAINING PROTEIN"/>
    <property type="match status" value="1"/>
</dbReference>
<evidence type="ECO:0000313" key="3">
    <source>
        <dbReference type="EMBL" id="GIF02607.1"/>
    </source>
</evidence>
<organism evidence="3 4">
    <name type="scientific">Actinoplanes siamensis</name>
    <dbReference type="NCBI Taxonomy" id="1223317"/>
    <lineage>
        <taxon>Bacteria</taxon>
        <taxon>Bacillati</taxon>
        <taxon>Actinomycetota</taxon>
        <taxon>Actinomycetes</taxon>
        <taxon>Micromonosporales</taxon>
        <taxon>Micromonosporaceae</taxon>
        <taxon>Actinoplanes</taxon>
    </lineage>
</organism>
<accession>A0A919MWL4</accession>
<evidence type="ECO:0000259" key="2">
    <source>
        <dbReference type="PROSITE" id="PS50263"/>
    </source>
</evidence>
<dbReference type="EMBL" id="BOMW01000002">
    <property type="protein sequence ID" value="GIF02607.1"/>
    <property type="molecule type" value="Genomic_DNA"/>
</dbReference>
<dbReference type="AlphaFoldDB" id="A0A919MWL4"/>
<protein>
    <submittedName>
        <fullName evidence="3">Nitrilase</fullName>
    </submittedName>
</protein>
<dbReference type="CDD" id="cd07564">
    <property type="entry name" value="nitrilases_CHs"/>
    <property type="match status" value="1"/>
</dbReference>
<dbReference type="GO" id="GO:0003824">
    <property type="term" value="F:catalytic activity"/>
    <property type="evidence" value="ECO:0007669"/>
    <property type="project" value="InterPro"/>
</dbReference>
<comment type="similarity">
    <text evidence="1">Belongs to the carbon-nitrogen hydrolase superfamily. Nitrilase family.</text>
</comment>
<dbReference type="Pfam" id="PF00795">
    <property type="entry name" value="CN_hydrolase"/>
    <property type="match status" value="1"/>
</dbReference>
<gene>
    <name evidence="3" type="ORF">Asi03nite_01450</name>
</gene>
<dbReference type="InterPro" id="IPR036526">
    <property type="entry name" value="C-N_Hydrolase_sf"/>
</dbReference>
<name>A0A919MWL4_9ACTN</name>
<sequence length="312" mass="33966">MRIAAAQARPCWLDPAATTKKVVALLEQAAARQVELVAFPEAFLSGYPAWLEHTGGARFDDATQKRAYAAYLEAAVELTGPELTLVTEAARDLGVFVYLGTIERDVAVGRGTVFCTLVAIDPHAGIVTAHRKLMPTHEERLVWGIGDGNGLRVHQTGGARVGGLNCWENWMPQARHALYSQGEELHVSVWPGNPRNTADITRFVAREGRVFSLAANGLLGLDDIPADFPLRSALEEAGVTEYCRGGSALAAPDGRWLVEPLAGEETLIVADIDLAEVRAERLTMDPTGHYSRPDVFTVEVDRRRRAASRFTT</sequence>
<dbReference type="Gene3D" id="3.60.110.10">
    <property type="entry name" value="Carbon-nitrogen hydrolase"/>
    <property type="match status" value="1"/>
</dbReference>
<keyword evidence="4" id="KW-1185">Reference proteome</keyword>
<reference evidence="3" key="1">
    <citation type="submission" date="2021-01" db="EMBL/GenBank/DDBJ databases">
        <title>Whole genome shotgun sequence of Actinoplanes siamensis NBRC 109076.</title>
        <authorList>
            <person name="Komaki H."/>
            <person name="Tamura T."/>
        </authorList>
    </citation>
    <scope>NUCLEOTIDE SEQUENCE</scope>
    <source>
        <strain evidence="3">NBRC 109076</strain>
    </source>
</reference>
<evidence type="ECO:0000256" key="1">
    <source>
        <dbReference type="ARBA" id="ARBA00008129"/>
    </source>
</evidence>
<dbReference type="PANTHER" id="PTHR46044">
    <property type="entry name" value="NITRILASE"/>
    <property type="match status" value="1"/>
</dbReference>
<evidence type="ECO:0000313" key="4">
    <source>
        <dbReference type="Proteomes" id="UP000629619"/>
    </source>
</evidence>
<proteinExistence type="inferred from homology"/>
<dbReference type="PROSITE" id="PS50263">
    <property type="entry name" value="CN_HYDROLASE"/>
    <property type="match status" value="1"/>
</dbReference>